<feature type="transmembrane region" description="Helical" evidence="1">
    <location>
        <begin position="198"/>
        <end position="221"/>
    </location>
</feature>
<feature type="domain" description="DUF6821" evidence="2">
    <location>
        <begin position="114"/>
        <end position="291"/>
    </location>
</feature>
<reference evidence="3" key="2">
    <citation type="journal article" date="2024" name="Plant">
        <title>Genomic evolution and insights into agronomic trait innovations of Sesamum species.</title>
        <authorList>
            <person name="Miao H."/>
            <person name="Wang L."/>
            <person name="Qu L."/>
            <person name="Liu H."/>
            <person name="Sun Y."/>
            <person name="Le M."/>
            <person name="Wang Q."/>
            <person name="Wei S."/>
            <person name="Zheng Y."/>
            <person name="Lin W."/>
            <person name="Duan Y."/>
            <person name="Cao H."/>
            <person name="Xiong S."/>
            <person name="Wang X."/>
            <person name="Wei L."/>
            <person name="Li C."/>
            <person name="Ma Q."/>
            <person name="Ju M."/>
            <person name="Zhao R."/>
            <person name="Li G."/>
            <person name="Mu C."/>
            <person name="Tian Q."/>
            <person name="Mei H."/>
            <person name="Zhang T."/>
            <person name="Gao T."/>
            <person name="Zhang H."/>
        </authorList>
    </citation>
    <scope>NUCLEOTIDE SEQUENCE</scope>
    <source>
        <strain evidence="3">G02</strain>
    </source>
</reference>
<evidence type="ECO:0000256" key="1">
    <source>
        <dbReference type="SAM" id="Phobius"/>
    </source>
</evidence>
<accession>A0AAW2NTM4</accession>
<reference evidence="3" key="1">
    <citation type="submission" date="2020-06" db="EMBL/GenBank/DDBJ databases">
        <authorList>
            <person name="Li T."/>
            <person name="Hu X."/>
            <person name="Zhang T."/>
            <person name="Song X."/>
            <person name="Zhang H."/>
            <person name="Dai N."/>
            <person name="Sheng W."/>
            <person name="Hou X."/>
            <person name="Wei L."/>
        </authorList>
    </citation>
    <scope>NUCLEOTIDE SEQUENCE</scope>
    <source>
        <strain evidence="3">G02</strain>
        <tissue evidence="3">Leaf</tissue>
    </source>
</reference>
<gene>
    <name evidence="3" type="ORF">Sradi_4464500</name>
</gene>
<organism evidence="3">
    <name type="scientific">Sesamum radiatum</name>
    <name type="common">Black benniseed</name>
    <dbReference type="NCBI Taxonomy" id="300843"/>
    <lineage>
        <taxon>Eukaryota</taxon>
        <taxon>Viridiplantae</taxon>
        <taxon>Streptophyta</taxon>
        <taxon>Embryophyta</taxon>
        <taxon>Tracheophyta</taxon>
        <taxon>Spermatophyta</taxon>
        <taxon>Magnoliopsida</taxon>
        <taxon>eudicotyledons</taxon>
        <taxon>Gunneridae</taxon>
        <taxon>Pentapetalae</taxon>
        <taxon>asterids</taxon>
        <taxon>lamiids</taxon>
        <taxon>Lamiales</taxon>
        <taxon>Pedaliaceae</taxon>
        <taxon>Sesamum</taxon>
    </lineage>
</organism>
<dbReference type="EMBL" id="JACGWJ010000019">
    <property type="protein sequence ID" value="KAL0346332.1"/>
    <property type="molecule type" value="Genomic_DNA"/>
</dbReference>
<protein>
    <recommendedName>
        <fullName evidence="2">DUF6821 domain-containing protein</fullName>
    </recommendedName>
</protein>
<dbReference type="PANTHER" id="PTHR33646:SF2">
    <property type="entry name" value="F20H23.8 PROTEIN"/>
    <property type="match status" value="1"/>
</dbReference>
<evidence type="ECO:0000259" key="2">
    <source>
        <dbReference type="Pfam" id="PF20705"/>
    </source>
</evidence>
<keyword evidence="1" id="KW-1133">Transmembrane helix</keyword>
<evidence type="ECO:0000313" key="3">
    <source>
        <dbReference type="EMBL" id="KAL0346332.1"/>
    </source>
</evidence>
<dbReference type="InterPro" id="IPR045883">
    <property type="entry name" value="At4g13530-like"/>
</dbReference>
<sequence length="294" mass="32829">MDLEEWELLPDEGFLEINDDGGKKLLYTKASTTSDFQMNYFICPQKESLKNQFLPVPIDLEKPQDEMVDQEKEAIKIIPVESTDMMMMMMMMPAAASEKKMKPVLNSGGPLGADQDPAVSQVFFKKMKETEFVDMKVESPRGGASSRGIMPQIEGAGVFQFEEKGDDDLCNKVDVGPEMVVNKMELGLGESDEDGINIWKWSLTGIGAICSFGVAVCIIILSSHRKNKYGDEKLRFQIYTDDKRMKQQVIEGGGSYNKKISEAMRAVRGVANPMSMTTRRARITYGGYYDASSV</sequence>
<dbReference type="InterPro" id="IPR049224">
    <property type="entry name" value="DUF6821"/>
</dbReference>
<dbReference type="Pfam" id="PF20705">
    <property type="entry name" value="DUF6821"/>
    <property type="match status" value="1"/>
</dbReference>
<keyword evidence="1" id="KW-0812">Transmembrane</keyword>
<dbReference type="AlphaFoldDB" id="A0AAW2NTM4"/>
<proteinExistence type="predicted"/>
<keyword evidence="1" id="KW-0472">Membrane</keyword>
<name>A0AAW2NTM4_SESRA</name>
<dbReference type="PANTHER" id="PTHR33646">
    <property type="entry name" value="GB|AAF00631.1"/>
    <property type="match status" value="1"/>
</dbReference>
<comment type="caution">
    <text evidence="3">The sequence shown here is derived from an EMBL/GenBank/DDBJ whole genome shotgun (WGS) entry which is preliminary data.</text>
</comment>